<protein>
    <submittedName>
        <fullName evidence="9">P pilus assembly chaperone PapD</fullName>
    </submittedName>
</protein>
<evidence type="ECO:0000256" key="5">
    <source>
        <dbReference type="ARBA" id="ARBA00023186"/>
    </source>
</evidence>
<proteinExistence type="inferred from homology"/>
<dbReference type="InterPro" id="IPR050643">
    <property type="entry name" value="Periplasmic_pilus_chap"/>
</dbReference>
<name>A0A4R3NJE6_9GAMM</name>
<comment type="caution">
    <text evidence="9">The sequence shown here is derived from an EMBL/GenBank/DDBJ whole genome shotgun (WGS) entry which is preliminary data.</text>
</comment>
<evidence type="ECO:0000259" key="7">
    <source>
        <dbReference type="Pfam" id="PF00345"/>
    </source>
</evidence>
<sequence>MRMNKQIRTRGVFRLITALMILSSVSASANTDSDMDTGGVQLGGTRVIFNGANHAESMTVTNSSSSAVWLMRFWVSPYEEGEEKAGMPPSTGQVVPEVPFAVTPPLYRLDPKTAVQLRINLLSDALPADRESVYYLNNLAIPPKKGEMTYQKAVQSGLQFAVNTRIKLFYRPVAISDMAAVKAAPSKLTAAVQGKTMTVKNPTPYFITLSQLQVNGKPIDAGAGDSMIAPFGMFQFPVNVTEGTLTYSTIDDRGMTTPVLSLRF</sequence>
<feature type="domain" description="Pili assembly chaperone N-terminal" evidence="7">
    <location>
        <begin position="39"/>
        <end position="175"/>
    </location>
</feature>
<evidence type="ECO:0000256" key="1">
    <source>
        <dbReference type="ARBA" id="ARBA00004418"/>
    </source>
</evidence>
<dbReference type="SUPFAM" id="SSF49584">
    <property type="entry name" value="Periplasmic chaperone C-domain"/>
    <property type="match status" value="1"/>
</dbReference>
<feature type="signal peptide" evidence="6">
    <location>
        <begin position="1"/>
        <end position="29"/>
    </location>
</feature>
<dbReference type="Pfam" id="PF00345">
    <property type="entry name" value="PapD_N"/>
    <property type="match status" value="1"/>
</dbReference>
<feature type="chain" id="PRO_5020480374" evidence="6">
    <location>
        <begin position="30"/>
        <end position="264"/>
    </location>
</feature>
<dbReference type="GO" id="GO:0071555">
    <property type="term" value="P:cell wall organization"/>
    <property type="evidence" value="ECO:0007669"/>
    <property type="project" value="InterPro"/>
</dbReference>
<dbReference type="OrthoDB" id="9131059at2"/>
<dbReference type="SUPFAM" id="SSF49354">
    <property type="entry name" value="PapD-like"/>
    <property type="match status" value="1"/>
</dbReference>
<reference evidence="9 10" key="1">
    <citation type="submission" date="2019-03" db="EMBL/GenBank/DDBJ databases">
        <title>Genomic analyses of the natural microbiome of Caenorhabditis elegans.</title>
        <authorList>
            <person name="Samuel B."/>
        </authorList>
    </citation>
    <scope>NUCLEOTIDE SEQUENCE [LARGE SCALE GENOMIC DNA]</scope>
    <source>
        <strain evidence="9 10">JUb102</strain>
    </source>
</reference>
<dbReference type="InterPro" id="IPR036316">
    <property type="entry name" value="Pili_assmbl_chap_C_dom_sf"/>
</dbReference>
<dbReference type="InterPro" id="IPR016147">
    <property type="entry name" value="Pili_assmbl_chaperone_N"/>
</dbReference>
<dbReference type="AlphaFoldDB" id="A0A4R3NJE6"/>
<dbReference type="GO" id="GO:0030288">
    <property type="term" value="C:outer membrane-bounded periplasmic space"/>
    <property type="evidence" value="ECO:0007669"/>
    <property type="project" value="InterPro"/>
</dbReference>
<dbReference type="EMBL" id="SMAS01000019">
    <property type="protein sequence ID" value="TCT28171.1"/>
    <property type="molecule type" value="Genomic_DNA"/>
</dbReference>
<feature type="domain" description="Pili assembly chaperone C-terminal" evidence="8">
    <location>
        <begin position="199"/>
        <end position="256"/>
    </location>
</feature>
<dbReference type="PRINTS" id="PR00969">
    <property type="entry name" value="CHAPERONPILI"/>
</dbReference>
<dbReference type="InterPro" id="IPR008962">
    <property type="entry name" value="PapD-like_sf"/>
</dbReference>
<dbReference type="InterPro" id="IPR016148">
    <property type="entry name" value="Pili_assmbl_chaperone_C"/>
</dbReference>
<dbReference type="PANTHER" id="PTHR30251">
    <property type="entry name" value="PILUS ASSEMBLY CHAPERONE"/>
    <property type="match status" value="1"/>
</dbReference>
<evidence type="ECO:0000256" key="2">
    <source>
        <dbReference type="ARBA" id="ARBA00007399"/>
    </source>
</evidence>
<keyword evidence="4" id="KW-0574">Periplasm</keyword>
<dbReference type="Proteomes" id="UP000295055">
    <property type="component" value="Unassembled WGS sequence"/>
</dbReference>
<keyword evidence="5" id="KW-0143">Chaperone</keyword>
<evidence type="ECO:0000256" key="6">
    <source>
        <dbReference type="SAM" id="SignalP"/>
    </source>
</evidence>
<dbReference type="InterPro" id="IPR013783">
    <property type="entry name" value="Ig-like_fold"/>
</dbReference>
<keyword evidence="3 6" id="KW-0732">Signal</keyword>
<evidence type="ECO:0000256" key="4">
    <source>
        <dbReference type="ARBA" id="ARBA00022764"/>
    </source>
</evidence>
<organism evidence="9 10">
    <name type="scientific">Providencia alcalifaciens</name>
    <dbReference type="NCBI Taxonomy" id="126385"/>
    <lineage>
        <taxon>Bacteria</taxon>
        <taxon>Pseudomonadati</taxon>
        <taxon>Pseudomonadota</taxon>
        <taxon>Gammaproteobacteria</taxon>
        <taxon>Enterobacterales</taxon>
        <taxon>Morganellaceae</taxon>
        <taxon>Providencia</taxon>
    </lineage>
</organism>
<evidence type="ECO:0000259" key="8">
    <source>
        <dbReference type="Pfam" id="PF02753"/>
    </source>
</evidence>
<gene>
    <name evidence="9" type="ORF">EC835_11910</name>
</gene>
<dbReference type="PANTHER" id="PTHR30251:SF0">
    <property type="entry name" value="FIMBRIAL CHAPERONE PROTEIN ELFD-RELATED"/>
    <property type="match status" value="1"/>
</dbReference>
<evidence type="ECO:0000313" key="10">
    <source>
        <dbReference type="Proteomes" id="UP000295055"/>
    </source>
</evidence>
<dbReference type="InterPro" id="IPR001829">
    <property type="entry name" value="Pili_assmbl_chaperone_bac"/>
</dbReference>
<accession>A0A4R3NJE6</accession>
<dbReference type="Gene3D" id="2.60.40.10">
    <property type="entry name" value="Immunoglobulins"/>
    <property type="match status" value="2"/>
</dbReference>
<evidence type="ECO:0000313" key="9">
    <source>
        <dbReference type="EMBL" id="TCT28171.1"/>
    </source>
</evidence>
<dbReference type="Pfam" id="PF02753">
    <property type="entry name" value="PapD_C"/>
    <property type="match status" value="1"/>
</dbReference>
<evidence type="ECO:0000256" key="3">
    <source>
        <dbReference type="ARBA" id="ARBA00022729"/>
    </source>
</evidence>
<comment type="subcellular location">
    <subcellularLocation>
        <location evidence="1">Periplasm</location>
    </subcellularLocation>
</comment>
<comment type="similarity">
    <text evidence="2">Belongs to the periplasmic pilus chaperone family.</text>
</comment>